<evidence type="ECO:0000313" key="2">
    <source>
        <dbReference type="Proteomes" id="UP000019384"/>
    </source>
</evidence>
<dbReference type="RefSeq" id="XP_022456136.1">
    <property type="nucleotide sequence ID" value="XM_022604582.1"/>
</dbReference>
<organism evidence="1 2">
    <name type="scientific">Kuraishia capsulata CBS 1993</name>
    <dbReference type="NCBI Taxonomy" id="1382522"/>
    <lineage>
        <taxon>Eukaryota</taxon>
        <taxon>Fungi</taxon>
        <taxon>Dikarya</taxon>
        <taxon>Ascomycota</taxon>
        <taxon>Saccharomycotina</taxon>
        <taxon>Pichiomycetes</taxon>
        <taxon>Pichiales</taxon>
        <taxon>Pichiaceae</taxon>
        <taxon>Kuraishia</taxon>
    </lineage>
</organism>
<dbReference type="Proteomes" id="UP000019384">
    <property type="component" value="Unassembled WGS sequence"/>
</dbReference>
<accession>W6MFJ5</accession>
<keyword evidence="2" id="KW-1185">Reference proteome</keyword>
<dbReference type="EMBL" id="HG793125">
    <property type="protein sequence ID" value="CDK24118.1"/>
    <property type="molecule type" value="Genomic_DNA"/>
</dbReference>
<evidence type="ECO:0000313" key="1">
    <source>
        <dbReference type="EMBL" id="CDK24118.1"/>
    </source>
</evidence>
<reference evidence="1" key="2">
    <citation type="submission" date="2014-02" db="EMBL/GenBank/DDBJ databases">
        <title>Complete DNA sequence of /Kuraishia capsulata/ illustrates novel genomic features among budding yeasts (/Saccharomycotina/).</title>
        <authorList>
            <person name="Morales L."/>
            <person name="Noel B."/>
            <person name="Porcel B."/>
            <person name="Marcet-Houben M."/>
            <person name="Hullo M-F."/>
            <person name="Sacerdot C."/>
            <person name="Tekaia F."/>
            <person name="Leh-Louis V."/>
            <person name="Despons L."/>
            <person name="Khanna V."/>
            <person name="Aury J-M."/>
            <person name="Barbe V."/>
            <person name="Couloux A."/>
            <person name="Labadie K."/>
            <person name="Pelletier E."/>
            <person name="Souciet J-L."/>
            <person name="Boekhout T."/>
            <person name="Gabaldon T."/>
            <person name="Wincker P."/>
            <person name="Dujon B."/>
        </authorList>
    </citation>
    <scope>NUCLEOTIDE SEQUENCE</scope>
    <source>
        <strain evidence="1">CBS 1993</strain>
    </source>
</reference>
<dbReference type="AlphaFoldDB" id="W6MFJ5"/>
<proteinExistence type="predicted"/>
<protein>
    <submittedName>
        <fullName evidence="1">Uncharacterized protein</fullName>
    </submittedName>
</protein>
<reference evidence="1" key="1">
    <citation type="submission" date="2013-12" db="EMBL/GenBank/DDBJ databases">
        <authorList>
            <person name="Genoscope - CEA"/>
        </authorList>
    </citation>
    <scope>NUCLEOTIDE SEQUENCE</scope>
    <source>
        <strain evidence="1">CBS 1993</strain>
    </source>
</reference>
<sequence>MVHLSYPVLNTRIFLAQNHDFLNCPVLKMLLQNARSNRAITFL</sequence>
<dbReference type="GeneID" id="34517524"/>
<dbReference type="HOGENOM" id="CLU_3242287_0_0_1"/>
<gene>
    <name evidence="1" type="ORF">KUCA_T00000078001</name>
</gene>
<name>W6MFJ5_9ASCO</name>